<reference evidence="6 7" key="1">
    <citation type="submission" date="2019-12" db="EMBL/GenBank/DDBJ databases">
        <authorList>
            <person name="Li J."/>
            <person name="Shi Y."/>
            <person name="Xu G."/>
            <person name="Xiao D."/>
            <person name="Ran X."/>
        </authorList>
    </citation>
    <scope>NUCLEOTIDE SEQUENCE [LARGE SCALE GENOMIC DNA]</scope>
    <source>
        <strain evidence="6 7">JCM 15915</strain>
    </source>
</reference>
<dbReference type="OrthoDB" id="70491at2"/>
<dbReference type="Pfam" id="PF21943">
    <property type="entry name" value="TetR_C_46"/>
    <property type="match status" value="1"/>
</dbReference>
<keyword evidence="1" id="KW-0805">Transcription regulation</keyword>
<keyword evidence="3" id="KW-0804">Transcription</keyword>
<dbReference type="InterPro" id="IPR050109">
    <property type="entry name" value="HTH-type_TetR-like_transc_reg"/>
</dbReference>
<protein>
    <submittedName>
        <fullName evidence="6">TetR family transcriptional regulator</fullName>
    </submittedName>
</protein>
<dbReference type="InterPro" id="IPR009057">
    <property type="entry name" value="Homeodomain-like_sf"/>
</dbReference>
<evidence type="ECO:0000259" key="5">
    <source>
        <dbReference type="PROSITE" id="PS50977"/>
    </source>
</evidence>
<dbReference type="GO" id="GO:0006355">
    <property type="term" value="P:regulation of DNA-templated transcription"/>
    <property type="evidence" value="ECO:0007669"/>
    <property type="project" value="UniProtKB-ARBA"/>
</dbReference>
<evidence type="ECO:0000256" key="1">
    <source>
        <dbReference type="ARBA" id="ARBA00023015"/>
    </source>
</evidence>
<dbReference type="RefSeq" id="WP_129315922.1">
    <property type="nucleotide sequence ID" value="NZ_CP197643.1"/>
</dbReference>
<organism evidence="6 7">
    <name type="scientific">Rothia koreensis</name>
    <dbReference type="NCBI Taxonomy" id="592378"/>
    <lineage>
        <taxon>Bacteria</taxon>
        <taxon>Bacillati</taxon>
        <taxon>Actinomycetota</taxon>
        <taxon>Actinomycetes</taxon>
        <taxon>Micrococcales</taxon>
        <taxon>Micrococcaceae</taxon>
        <taxon>Rothia</taxon>
    </lineage>
</organism>
<gene>
    <name evidence="6" type="ORF">GMA10_09045</name>
</gene>
<dbReference type="PRINTS" id="PR00455">
    <property type="entry name" value="HTHTETR"/>
</dbReference>
<dbReference type="PROSITE" id="PS01081">
    <property type="entry name" value="HTH_TETR_1"/>
    <property type="match status" value="1"/>
</dbReference>
<proteinExistence type="predicted"/>
<comment type="caution">
    <text evidence="6">The sequence shown here is derived from an EMBL/GenBank/DDBJ whole genome shotgun (WGS) entry which is preliminary data.</text>
</comment>
<evidence type="ECO:0000313" key="7">
    <source>
        <dbReference type="Proteomes" id="UP000462152"/>
    </source>
</evidence>
<dbReference type="Gene3D" id="1.10.357.10">
    <property type="entry name" value="Tetracycline Repressor, domain 2"/>
    <property type="match status" value="1"/>
</dbReference>
<dbReference type="PANTHER" id="PTHR30328:SF54">
    <property type="entry name" value="HTH-TYPE TRANSCRIPTIONAL REPRESSOR SCO4008"/>
    <property type="match status" value="1"/>
</dbReference>
<sequence length="198" mass="22714">MPRKRRMEHEQARELILGTALKAFAHQGFHSTTMDEIAETSNLSKPFLYRYFKSKDDLYLAVIEDCSEQFLSMMYTPLHADLASEERTESSIHVLTDFVIQEPDRYTILFESDMLNTKAVDQRVGKLRDRLVDTLTEVLREESKFTEEAACRLCAEAIISAALTASKVISTAETPEEQKRLSDVLVRFTWGGIKHMDD</sequence>
<accession>A0A7K1LK93</accession>
<dbReference type="Pfam" id="PF00440">
    <property type="entry name" value="TetR_N"/>
    <property type="match status" value="1"/>
</dbReference>
<evidence type="ECO:0000313" key="6">
    <source>
        <dbReference type="EMBL" id="MUN55352.1"/>
    </source>
</evidence>
<evidence type="ECO:0000256" key="3">
    <source>
        <dbReference type="ARBA" id="ARBA00023163"/>
    </source>
</evidence>
<dbReference type="Proteomes" id="UP000462152">
    <property type="component" value="Unassembled WGS sequence"/>
</dbReference>
<dbReference type="InterPro" id="IPR023772">
    <property type="entry name" value="DNA-bd_HTH_TetR-type_CS"/>
</dbReference>
<dbReference type="EMBL" id="WOGT01000005">
    <property type="protein sequence ID" value="MUN55352.1"/>
    <property type="molecule type" value="Genomic_DNA"/>
</dbReference>
<keyword evidence="2 4" id="KW-0238">DNA-binding</keyword>
<dbReference type="InterPro" id="IPR001647">
    <property type="entry name" value="HTH_TetR"/>
</dbReference>
<evidence type="ECO:0000256" key="4">
    <source>
        <dbReference type="PROSITE-ProRule" id="PRU00335"/>
    </source>
</evidence>
<dbReference type="SUPFAM" id="SSF46689">
    <property type="entry name" value="Homeodomain-like"/>
    <property type="match status" value="1"/>
</dbReference>
<dbReference type="PANTHER" id="PTHR30328">
    <property type="entry name" value="TRANSCRIPTIONAL REPRESSOR"/>
    <property type="match status" value="1"/>
</dbReference>
<feature type="DNA-binding region" description="H-T-H motif" evidence="4">
    <location>
        <begin position="33"/>
        <end position="52"/>
    </location>
</feature>
<dbReference type="PROSITE" id="PS50977">
    <property type="entry name" value="HTH_TETR_2"/>
    <property type="match status" value="1"/>
</dbReference>
<dbReference type="AlphaFoldDB" id="A0A7K1LK93"/>
<dbReference type="GO" id="GO:0003677">
    <property type="term" value="F:DNA binding"/>
    <property type="evidence" value="ECO:0007669"/>
    <property type="project" value="UniProtKB-UniRule"/>
</dbReference>
<name>A0A7K1LK93_9MICC</name>
<evidence type="ECO:0000256" key="2">
    <source>
        <dbReference type="ARBA" id="ARBA00023125"/>
    </source>
</evidence>
<keyword evidence="7" id="KW-1185">Reference proteome</keyword>
<dbReference type="InterPro" id="IPR054129">
    <property type="entry name" value="DesT_TetR_C"/>
</dbReference>
<dbReference type="SUPFAM" id="SSF48498">
    <property type="entry name" value="Tetracyclin repressor-like, C-terminal domain"/>
    <property type="match status" value="1"/>
</dbReference>
<dbReference type="InterPro" id="IPR036271">
    <property type="entry name" value="Tet_transcr_reg_TetR-rel_C_sf"/>
</dbReference>
<feature type="domain" description="HTH tetR-type" evidence="5">
    <location>
        <begin position="10"/>
        <end position="70"/>
    </location>
</feature>